<dbReference type="EMBL" id="MU253755">
    <property type="protein sequence ID" value="KAG9248122.1"/>
    <property type="molecule type" value="Genomic_DNA"/>
</dbReference>
<evidence type="ECO:0000256" key="4">
    <source>
        <dbReference type="ARBA" id="ARBA00022679"/>
    </source>
</evidence>
<evidence type="ECO:0000256" key="5">
    <source>
        <dbReference type="ARBA" id="ARBA00022898"/>
    </source>
</evidence>
<sequence>MIMKDEPEVFPPPPNPSIDWEHLTLKNGSLTNGHIESRYSTETTQWTEPELVTSPNISINGLSPALNYGQQCYEGMKAYRTPSGSIQIFRAAEHATRMADSSAYVSMPAVPTDHFLTCINMAVCANAALVPPHSSPHSLYIRPLLMGTSANLPLTPATEYLLCVFVQAIPSYHGSAPQDAQVLEEFDRAAPRGTGNAKIGGNYAPVMRWSGAAAKKGFGITLHLDSQTRTEIEEFSTSGFIGVLKDVVKTGHEPKTAYKLIVPDSRNIIPSITSASCMEVAKGWGWQVERRGIKWEEVGEFSEVLAVGTAAAVVPVRSITRESTNEKLTFIGKEEGPGPVCKMLGAELRGVMKGTKIDKYGWCDEILEVTGYEVRQQ</sequence>
<comment type="caution">
    <text evidence="7">The sequence shown here is derived from an EMBL/GenBank/DDBJ whole genome shotgun (WGS) entry which is preliminary data.</text>
</comment>
<dbReference type="Gene3D" id="3.20.10.10">
    <property type="entry name" value="D-amino Acid Aminotransferase, subunit A, domain 2"/>
    <property type="match status" value="1"/>
</dbReference>
<feature type="modified residue" description="N6-(pyridoxal phosphate)lysine" evidence="6">
    <location>
        <position position="198"/>
    </location>
</feature>
<evidence type="ECO:0000313" key="7">
    <source>
        <dbReference type="EMBL" id="KAG9248122.1"/>
    </source>
</evidence>
<dbReference type="AlphaFoldDB" id="A0A9P7ZA68"/>
<comment type="cofactor">
    <cofactor evidence="1">
        <name>pyridoxal 5'-phosphate</name>
        <dbReference type="ChEBI" id="CHEBI:597326"/>
    </cofactor>
</comment>
<dbReference type="GO" id="GO:0009081">
    <property type="term" value="P:branched-chain amino acid metabolic process"/>
    <property type="evidence" value="ECO:0007669"/>
    <property type="project" value="InterPro"/>
</dbReference>
<dbReference type="InterPro" id="IPR005786">
    <property type="entry name" value="B_amino_transII"/>
</dbReference>
<proteinExistence type="inferred from homology"/>
<dbReference type="InterPro" id="IPR001544">
    <property type="entry name" value="Aminotrans_IV"/>
</dbReference>
<dbReference type="PANTHER" id="PTHR42825">
    <property type="entry name" value="AMINO ACID AMINOTRANSFERASE"/>
    <property type="match status" value="1"/>
</dbReference>
<keyword evidence="5" id="KW-0663">Pyridoxal phosphate</keyword>
<evidence type="ECO:0000256" key="3">
    <source>
        <dbReference type="ARBA" id="ARBA00022576"/>
    </source>
</evidence>
<dbReference type="PANTHER" id="PTHR42825:SF2">
    <property type="entry name" value="BRANCHED-CHAIN-AMINO-ACID AMINOTRANSFERASE 3, CHLOROPLASTIC-RELATED"/>
    <property type="match status" value="1"/>
</dbReference>
<keyword evidence="8" id="KW-1185">Reference proteome</keyword>
<keyword evidence="7" id="KW-0456">Lyase</keyword>
<dbReference type="GO" id="GO:0004084">
    <property type="term" value="F:branched-chain-amino-acid transaminase activity"/>
    <property type="evidence" value="ECO:0007669"/>
    <property type="project" value="InterPro"/>
</dbReference>
<dbReference type="InterPro" id="IPR043132">
    <property type="entry name" value="BCAT-like_C"/>
</dbReference>
<gene>
    <name evidence="7" type="ORF">BJ878DRAFT_489611</name>
</gene>
<organism evidence="7 8">
    <name type="scientific">Calycina marina</name>
    <dbReference type="NCBI Taxonomy" id="1763456"/>
    <lineage>
        <taxon>Eukaryota</taxon>
        <taxon>Fungi</taxon>
        <taxon>Dikarya</taxon>
        <taxon>Ascomycota</taxon>
        <taxon>Pezizomycotina</taxon>
        <taxon>Leotiomycetes</taxon>
        <taxon>Helotiales</taxon>
        <taxon>Pezizellaceae</taxon>
        <taxon>Calycina</taxon>
    </lineage>
</organism>
<dbReference type="InterPro" id="IPR043131">
    <property type="entry name" value="BCAT-like_N"/>
</dbReference>
<dbReference type="InterPro" id="IPR036038">
    <property type="entry name" value="Aminotransferase-like"/>
</dbReference>
<dbReference type="SUPFAM" id="SSF56752">
    <property type="entry name" value="D-aminoacid aminotransferase-like PLP-dependent enzymes"/>
    <property type="match status" value="1"/>
</dbReference>
<dbReference type="Pfam" id="PF01063">
    <property type="entry name" value="Aminotran_4"/>
    <property type="match status" value="1"/>
</dbReference>
<keyword evidence="3 7" id="KW-0032">Aminotransferase</keyword>
<dbReference type="OrthoDB" id="409992at2759"/>
<dbReference type="Gene3D" id="3.30.470.10">
    <property type="match status" value="1"/>
</dbReference>
<keyword evidence="4" id="KW-0808">Transferase</keyword>
<dbReference type="PIRSF" id="PIRSF006468">
    <property type="entry name" value="BCAT1"/>
    <property type="match status" value="1"/>
</dbReference>
<accession>A0A9P7ZA68</accession>
<dbReference type="GO" id="GO:0016829">
    <property type="term" value="F:lyase activity"/>
    <property type="evidence" value="ECO:0007669"/>
    <property type="project" value="UniProtKB-KW"/>
</dbReference>
<reference evidence="7" key="1">
    <citation type="journal article" date="2021" name="IMA Fungus">
        <title>Genomic characterization of three marine fungi, including Emericellopsis atlantica sp. nov. with signatures of a generalist lifestyle and marine biomass degradation.</title>
        <authorList>
            <person name="Hagestad O.C."/>
            <person name="Hou L."/>
            <person name="Andersen J.H."/>
            <person name="Hansen E.H."/>
            <person name="Altermark B."/>
            <person name="Li C."/>
            <person name="Kuhnert E."/>
            <person name="Cox R.J."/>
            <person name="Crous P.W."/>
            <person name="Spatafora J.W."/>
            <person name="Lail K."/>
            <person name="Amirebrahimi M."/>
            <person name="Lipzen A."/>
            <person name="Pangilinan J."/>
            <person name="Andreopoulos W."/>
            <person name="Hayes R.D."/>
            <person name="Ng V."/>
            <person name="Grigoriev I.V."/>
            <person name="Jackson S.A."/>
            <person name="Sutton T.D.S."/>
            <person name="Dobson A.D.W."/>
            <person name="Rama T."/>
        </authorList>
    </citation>
    <scope>NUCLEOTIDE SEQUENCE</scope>
    <source>
        <strain evidence="7">TRa3180A</strain>
    </source>
</reference>
<name>A0A9P7ZA68_9HELO</name>
<evidence type="ECO:0000313" key="8">
    <source>
        <dbReference type="Proteomes" id="UP000887226"/>
    </source>
</evidence>
<evidence type="ECO:0000256" key="1">
    <source>
        <dbReference type="ARBA" id="ARBA00001933"/>
    </source>
</evidence>
<dbReference type="Proteomes" id="UP000887226">
    <property type="component" value="Unassembled WGS sequence"/>
</dbReference>
<protein>
    <submittedName>
        <fullName evidence="7">Branched-chain amino acid aminotransferase/4-amino-4-deoxychorismate lyase</fullName>
    </submittedName>
</protein>
<comment type="similarity">
    <text evidence="2">Belongs to the class-IV pyridoxal-phosphate-dependent aminotransferase family.</text>
</comment>
<evidence type="ECO:0000256" key="2">
    <source>
        <dbReference type="ARBA" id="ARBA00009320"/>
    </source>
</evidence>
<evidence type="ECO:0000256" key="6">
    <source>
        <dbReference type="PIRSR" id="PIRSR006468-1"/>
    </source>
</evidence>